<dbReference type="PANTHER" id="PTHR33050">
    <property type="entry name" value="REVERSE TRANSCRIPTASE DOMAIN-CONTAINING PROTEIN"/>
    <property type="match status" value="1"/>
</dbReference>
<comment type="caution">
    <text evidence="5">The sequence shown here is derived from an EMBL/GenBank/DDBJ whole genome shotgun (WGS) entry which is preliminary data.</text>
</comment>
<dbReference type="PANTHER" id="PTHR33050:SF7">
    <property type="entry name" value="RIBONUCLEASE H"/>
    <property type="match status" value="1"/>
</dbReference>
<evidence type="ECO:0000259" key="4">
    <source>
        <dbReference type="PROSITE" id="PS51898"/>
    </source>
</evidence>
<feature type="region of interest" description="Disordered" evidence="3">
    <location>
        <begin position="29"/>
        <end position="69"/>
    </location>
</feature>
<keyword evidence="1" id="KW-0238">DNA-binding</keyword>
<name>A0A225W943_9STRA</name>
<keyword evidence="6" id="KW-1185">Reference proteome</keyword>
<dbReference type="GO" id="GO:0015074">
    <property type="term" value="P:DNA integration"/>
    <property type="evidence" value="ECO:0007669"/>
    <property type="project" value="InterPro"/>
</dbReference>
<dbReference type="Gene3D" id="1.10.150.130">
    <property type="match status" value="1"/>
</dbReference>
<dbReference type="InterPro" id="IPR010998">
    <property type="entry name" value="Integrase_recombinase_N"/>
</dbReference>
<feature type="domain" description="Tyr recombinase" evidence="4">
    <location>
        <begin position="900"/>
        <end position="1116"/>
    </location>
</feature>
<sequence>MQCLHKYTYFWYCKRTTLTIQPEPAATLSPSSAAAVGCPEPSSTKAPHGPSVAPTSPQGTSATTMSPHGTHLSVQSAYAALPRATGHRKCGFGRDGQLPVVPDIPSSDSTAPNPPHHTCACTIRPPTTRRAFFPSAASTRHLASNAAARSGLWEGLRLHNINAALNRVGLSLPAATPKVYMGVPSLNTALQRVLSEFVRRSNITLPHFVELMRGQTNDDYRPNKRMIPTVLDHVCEGYRHVDALVKIAKFGARAPMVRQLARQHPYPKNHKSADDRYPVLVKNIRKEQDNWRCLVLDLDILDLWPEVHISPFGVVDKGEADPLTTGRVIHDLSFPDGLSVNDLTDTASICTPEFQHCDAIATEILQQQEVFPDAEILLQAGDVNAAFRNVCTHSTSAYLFGGRLIRDNALIIDTAAAFGWSGSPANYGVVGGAIAYLHGNSASSYRPAGPFNYYWVDDHINVAANVGTNCSDVEQSLRRAMITVLGHGAINEDKFTSWSSRQKLLGLVFDSAKSTVAMPESKIHKAKVCVHSALKADSLSRSDYRSLLGRLRHVATCVRPARPFLQRLSQDERNLRRWQRIPVSPDMRQDLLWWSIILESTLLNGVPLRYFQAHPPPEVIVEMDASDSGICTLIAADRLVLRYKFTDEERSLIEATKLNPSVGFDINYRELLSCAFAVHTWGSRWSHGRCNGDAPIHVQFRIDNTSAVSWQNKLSSRNTRAQTVIRLLGHWELEFGLRFSATHVAGVENRIADAGSRTNSSRTMSVLFDELTNDWLQVNPTVDVAEDLAYHLRARSVATSTFAKYKGALRAWHTWTTRRGIHPALLTCSTVVQLQHITDFILHGVQYGFGSNRPVRGATISCTLHGISHFFQAAGLLFPCNHPQVRMLLKGIYRLDAPVRHKAPVSIQQLEQCFCVLDLSNPSDQALWGVLCLSFFFLLRRSEIASEGRRFSWFALKAEDIVLLDSSGSPTNLTHSALSVHIRLKGSKTNQRGKPTLRMLNRSGHSYLCPVFGAICLLKAHHGLPPGIPAAIFINSSSRLDCVSSSSLARSIRQAAARLGNNPLEFSAHSLRAGGATHMYRAGVDTLTIQFHGRWASDTFKQYTRLCKESVEGLATKIVSGSKCIHRLQ</sequence>
<protein>
    <recommendedName>
        <fullName evidence="4">Tyr recombinase domain-containing protein</fullName>
    </recommendedName>
</protein>
<accession>A0A225W943</accession>
<dbReference type="InterPro" id="IPR013762">
    <property type="entry name" value="Integrase-like_cat_sf"/>
</dbReference>
<gene>
    <name evidence="5" type="ORF">PHMEG_00012299</name>
</gene>
<dbReference type="InterPro" id="IPR052055">
    <property type="entry name" value="Hepadnavirus_pol/RT"/>
</dbReference>
<evidence type="ECO:0000313" key="5">
    <source>
        <dbReference type="EMBL" id="OWZ14251.1"/>
    </source>
</evidence>
<dbReference type="AlphaFoldDB" id="A0A225W943"/>
<dbReference type="SUPFAM" id="SSF47823">
    <property type="entry name" value="lambda integrase-like, N-terminal domain"/>
    <property type="match status" value="1"/>
</dbReference>
<organism evidence="5 6">
    <name type="scientific">Phytophthora megakarya</name>
    <dbReference type="NCBI Taxonomy" id="4795"/>
    <lineage>
        <taxon>Eukaryota</taxon>
        <taxon>Sar</taxon>
        <taxon>Stramenopiles</taxon>
        <taxon>Oomycota</taxon>
        <taxon>Peronosporomycetes</taxon>
        <taxon>Peronosporales</taxon>
        <taxon>Peronosporaceae</taxon>
        <taxon>Phytophthora</taxon>
    </lineage>
</organism>
<dbReference type="PROSITE" id="PS51898">
    <property type="entry name" value="TYR_RECOMBINASE"/>
    <property type="match status" value="1"/>
</dbReference>
<feature type="compositionally biased region" description="Polar residues" evidence="3">
    <location>
        <begin position="53"/>
        <end position="69"/>
    </location>
</feature>
<evidence type="ECO:0000313" key="6">
    <source>
        <dbReference type="Proteomes" id="UP000198211"/>
    </source>
</evidence>
<reference evidence="6" key="1">
    <citation type="submission" date="2017-03" db="EMBL/GenBank/DDBJ databases">
        <title>Phytopthora megakarya and P. palmivora, two closely related causual agents of cacao black pod achieved similar genome size and gene model numbers by different mechanisms.</title>
        <authorList>
            <person name="Ali S."/>
            <person name="Shao J."/>
            <person name="Larry D.J."/>
            <person name="Kronmiller B."/>
            <person name="Shen D."/>
            <person name="Strem M.D."/>
            <person name="Melnick R.L."/>
            <person name="Guiltinan M.J."/>
            <person name="Tyler B.M."/>
            <person name="Meinhardt L.W."/>
            <person name="Bailey B.A."/>
        </authorList>
    </citation>
    <scope>NUCLEOTIDE SEQUENCE [LARGE SCALE GENOMIC DNA]</scope>
    <source>
        <strain evidence="6">zdho120</strain>
    </source>
</reference>
<dbReference type="SUPFAM" id="SSF56349">
    <property type="entry name" value="DNA breaking-rejoining enzymes"/>
    <property type="match status" value="1"/>
</dbReference>
<dbReference type="CDD" id="cd09275">
    <property type="entry name" value="RNase_HI_RT_DIRS1"/>
    <property type="match status" value="1"/>
</dbReference>
<dbReference type="GO" id="GO:0006310">
    <property type="term" value="P:DNA recombination"/>
    <property type="evidence" value="ECO:0007669"/>
    <property type="project" value="UniProtKB-KW"/>
</dbReference>
<evidence type="ECO:0000256" key="1">
    <source>
        <dbReference type="ARBA" id="ARBA00023125"/>
    </source>
</evidence>
<dbReference type="OrthoDB" id="121288at2759"/>
<evidence type="ECO:0000256" key="3">
    <source>
        <dbReference type="SAM" id="MobiDB-lite"/>
    </source>
</evidence>
<dbReference type="InterPro" id="IPR011010">
    <property type="entry name" value="DNA_brk_join_enz"/>
</dbReference>
<dbReference type="Proteomes" id="UP000198211">
    <property type="component" value="Unassembled WGS sequence"/>
</dbReference>
<keyword evidence="2" id="KW-0233">DNA recombination</keyword>
<proteinExistence type="predicted"/>
<dbReference type="Gene3D" id="1.10.443.10">
    <property type="entry name" value="Intergrase catalytic core"/>
    <property type="match status" value="1"/>
</dbReference>
<evidence type="ECO:0000256" key="2">
    <source>
        <dbReference type="ARBA" id="ARBA00023172"/>
    </source>
</evidence>
<dbReference type="InterPro" id="IPR002104">
    <property type="entry name" value="Integrase_catalytic"/>
</dbReference>
<dbReference type="GO" id="GO:0003677">
    <property type="term" value="F:DNA binding"/>
    <property type="evidence" value="ECO:0007669"/>
    <property type="project" value="UniProtKB-KW"/>
</dbReference>
<dbReference type="EMBL" id="NBNE01001381">
    <property type="protein sequence ID" value="OWZ14251.1"/>
    <property type="molecule type" value="Genomic_DNA"/>
</dbReference>